<gene>
    <name evidence="2" type="primary">HaOG210336</name>
    <name evidence="2" type="ORF">B5X24_HaOG210336</name>
</gene>
<dbReference type="EMBL" id="KZ150142">
    <property type="protein sequence ID" value="PZC72929.1"/>
    <property type="molecule type" value="Genomic_DNA"/>
</dbReference>
<reference evidence="2 3" key="1">
    <citation type="journal article" date="2017" name="BMC Biol.">
        <title>Genomic innovations, transcriptional plasticity and gene loss underlying the evolution and divergence of two highly polyphagous and invasive Helicoverpa pest species.</title>
        <authorList>
            <person name="Pearce S.L."/>
            <person name="Clarke D.F."/>
            <person name="East P.D."/>
            <person name="Elfekih S."/>
            <person name="Gordon K.H."/>
            <person name="Jermiin L.S."/>
            <person name="McGaughran A."/>
            <person name="Oakeshott J.G."/>
            <person name="Papanikolaou A."/>
            <person name="Perera O.P."/>
            <person name="Rane R.V."/>
            <person name="Richards S."/>
            <person name="Tay W.T."/>
            <person name="Walsh T.K."/>
            <person name="Anderson A."/>
            <person name="Anderson C.J."/>
            <person name="Asgari S."/>
            <person name="Board P.G."/>
            <person name="Bretschneider A."/>
            <person name="Campbell P.M."/>
            <person name="Chertemps T."/>
            <person name="Christeller J.T."/>
            <person name="Coppin C.W."/>
            <person name="Downes S.J."/>
            <person name="Duan G."/>
            <person name="Farnsworth C.A."/>
            <person name="Good R.T."/>
            <person name="Han L.B."/>
            <person name="Han Y.C."/>
            <person name="Hatje K."/>
            <person name="Horne I."/>
            <person name="Huang Y.P."/>
            <person name="Hughes D.S."/>
            <person name="Jacquin-Joly E."/>
            <person name="James W."/>
            <person name="Jhangiani S."/>
            <person name="Kollmar M."/>
            <person name="Kuwar S.S."/>
            <person name="Li S."/>
            <person name="Liu N.Y."/>
            <person name="Maibeche M.T."/>
            <person name="Miller J.R."/>
            <person name="Montagne N."/>
            <person name="Perry T."/>
            <person name="Qu J."/>
            <person name="Song S.V."/>
            <person name="Sutton G.G."/>
            <person name="Vogel H."/>
            <person name="Walenz B.P."/>
            <person name="Xu W."/>
            <person name="Zhang H.J."/>
            <person name="Zou Z."/>
            <person name="Batterham P."/>
            <person name="Edwards O.R."/>
            <person name="Feyereisen R."/>
            <person name="Gibbs R.A."/>
            <person name="Heckel D.G."/>
            <person name="McGrath A."/>
            <person name="Robin C."/>
            <person name="Scherer S.E."/>
            <person name="Worley K.C."/>
            <person name="Wu Y.D."/>
        </authorList>
    </citation>
    <scope>NUCLEOTIDE SEQUENCE [LARGE SCALE GENOMIC DNA]</scope>
    <source>
        <strain evidence="2">Harm_GR_Male_#8</strain>
        <tissue evidence="2">Whole organism</tissue>
    </source>
</reference>
<keyword evidence="3" id="KW-1185">Reference proteome</keyword>
<organism evidence="2 3">
    <name type="scientific">Helicoverpa armigera</name>
    <name type="common">Cotton bollworm</name>
    <name type="synonym">Heliothis armigera</name>
    <dbReference type="NCBI Taxonomy" id="29058"/>
    <lineage>
        <taxon>Eukaryota</taxon>
        <taxon>Metazoa</taxon>
        <taxon>Ecdysozoa</taxon>
        <taxon>Arthropoda</taxon>
        <taxon>Hexapoda</taxon>
        <taxon>Insecta</taxon>
        <taxon>Pterygota</taxon>
        <taxon>Neoptera</taxon>
        <taxon>Endopterygota</taxon>
        <taxon>Lepidoptera</taxon>
        <taxon>Glossata</taxon>
        <taxon>Ditrysia</taxon>
        <taxon>Noctuoidea</taxon>
        <taxon>Noctuidae</taxon>
        <taxon>Heliothinae</taxon>
        <taxon>Helicoverpa</taxon>
    </lineage>
</organism>
<evidence type="ECO:0000313" key="2">
    <source>
        <dbReference type="EMBL" id="PZC72929.1"/>
    </source>
</evidence>
<evidence type="ECO:0000256" key="1">
    <source>
        <dbReference type="SAM" id="SignalP"/>
    </source>
</evidence>
<dbReference type="OrthoDB" id="7290919at2759"/>
<feature type="signal peptide" evidence="1">
    <location>
        <begin position="1"/>
        <end position="19"/>
    </location>
</feature>
<protein>
    <submittedName>
        <fullName evidence="2">Uncharacterized protein</fullName>
    </submittedName>
</protein>
<feature type="chain" id="PRO_5015892618" evidence="1">
    <location>
        <begin position="20"/>
        <end position="76"/>
    </location>
</feature>
<keyword evidence="1" id="KW-0732">Signal</keyword>
<sequence length="76" mass="8383">MFAQLFTLVCACALGSTSQLPPYVDYEMAIQSALTTLEENVLSVDGDIPKLDDPKRHYIPIINVILEGAKRRDGCL</sequence>
<evidence type="ECO:0000313" key="3">
    <source>
        <dbReference type="Proteomes" id="UP000249218"/>
    </source>
</evidence>
<name>A0A2W1BCA8_HELAM</name>
<dbReference type="AlphaFoldDB" id="A0A2W1BCA8"/>
<accession>A0A2W1BCA8</accession>
<dbReference type="Proteomes" id="UP000249218">
    <property type="component" value="Unassembled WGS sequence"/>
</dbReference>
<proteinExistence type="predicted"/>